<dbReference type="Proteomes" id="UP000007151">
    <property type="component" value="Unassembled WGS sequence"/>
</dbReference>
<dbReference type="AlphaFoldDB" id="A0A212EMM1"/>
<evidence type="ECO:0000313" key="2">
    <source>
        <dbReference type="Proteomes" id="UP000007151"/>
    </source>
</evidence>
<name>A0A212EMM1_DANPL</name>
<protein>
    <submittedName>
        <fullName evidence="1">Uncharacterized protein</fullName>
    </submittedName>
</protein>
<dbReference type="InParanoid" id="A0A212EMM1"/>
<gene>
    <name evidence="1" type="ORF">KGM_210155</name>
</gene>
<proteinExistence type="predicted"/>
<evidence type="ECO:0000313" key="1">
    <source>
        <dbReference type="EMBL" id="OWR42701.1"/>
    </source>
</evidence>
<accession>A0A212EMM1</accession>
<keyword evidence="2" id="KW-1185">Reference proteome</keyword>
<organism evidence="1 2">
    <name type="scientific">Danaus plexippus plexippus</name>
    <dbReference type="NCBI Taxonomy" id="278856"/>
    <lineage>
        <taxon>Eukaryota</taxon>
        <taxon>Metazoa</taxon>
        <taxon>Ecdysozoa</taxon>
        <taxon>Arthropoda</taxon>
        <taxon>Hexapoda</taxon>
        <taxon>Insecta</taxon>
        <taxon>Pterygota</taxon>
        <taxon>Neoptera</taxon>
        <taxon>Endopterygota</taxon>
        <taxon>Lepidoptera</taxon>
        <taxon>Glossata</taxon>
        <taxon>Ditrysia</taxon>
        <taxon>Papilionoidea</taxon>
        <taxon>Nymphalidae</taxon>
        <taxon>Danainae</taxon>
        <taxon>Danaini</taxon>
        <taxon>Danaina</taxon>
        <taxon>Danaus</taxon>
        <taxon>Danaus</taxon>
    </lineage>
</organism>
<reference evidence="1 2" key="1">
    <citation type="journal article" date="2011" name="Cell">
        <title>The monarch butterfly genome yields insights into long-distance migration.</title>
        <authorList>
            <person name="Zhan S."/>
            <person name="Merlin C."/>
            <person name="Boore J.L."/>
            <person name="Reppert S.M."/>
        </authorList>
    </citation>
    <scope>NUCLEOTIDE SEQUENCE [LARGE SCALE GENOMIC DNA]</scope>
    <source>
        <strain evidence="1">F-2</strain>
    </source>
</reference>
<dbReference type="EMBL" id="AGBW02013823">
    <property type="protein sequence ID" value="OWR42701.1"/>
    <property type="molecule type" value="Genomic_DNA"/>
</dbReference>
<sequence>MTENNDNAIPNFSKRSIKNSIELALFLNTATMYISGKKIIYITSIIILV</sequence>
<dbReference type="KEGG" id="dpl:KGM_210155"/>
<comment type="caution">
    <text evidence="1">The sequence shown here is derived from an EMBL/GenBank/DDBJ whole genome shotgun (WGS) entry which is preliminary data.</text>
</comment>